<organism evidence="2 3">
    <name type="scientific">Candidatus Alloenteromonas pullicola</name>
    <dbReference type="NCBI Taxonomy" id="2840784"/>
    <lineage>
        <taxon>Bacteria</taxon>
        <taxon>Bacillati</taxon>
        <taxon>Bacillota</taxon>
        <taxon>Bacillota incertae sedis</taxon>
        <taxon>Candidatus Alloenteromonas</taxon>
    </lineage>
</organism>
<feature type="chain" id="PRO_5039479602" description="Lipoprotein" evidence="1">
    <location>
        <begin position="20"/>
        <end position="171"/>
    </location>
</feature>
<dbReference type="Proteomes" id="UP000824070">
    <property type="component" value="Unassembled WGS sequence"/>
</dbReference>
<comment type="caution">
    <text evidence="2">The sequence shown here is derived from an EMBL/GenBank/DDBJ whole genome shotgun (WGS) entry which is preliminary data.</text>
</comment>
<evidence type="ECO:0008006" key="4">
    <source>
        <dbReference type="Google" id="ProtNLM"/>
    </source>
</evidence>
<keyword evidence="1" id="KW-0732">Signal</keyword>
<evidence type="ECO:0000313" key="2">
    <source>
        <dbReference type="EMBL" id="HIU44853.1"/>
    </source>
</evidence>
<feature type="signal peptide" evidence="1">
    <location>
        <begin position="1"/>
        <end position="19"/>
    </location>
</feature>
<protein>
    <recommendedName>
        <fullName evidence="4">Lipoprotein</fullName>
    </recommendedName>
</protein>
<reference evidence="2" key="1">
    <citation type="submission" date="2020-10" db="EMBL/GenBank/DDBJ databases">
        <authorList>
            <person name="Gilroy R."/>
        </authorList>
    </citation>
    <scope>NUCLEOTIDE SEQUENCE</scope>
    <source>
        <strain evidence="2">ChiGjej1B1-22543</strain>
    </source>
</reference>
<dbReference type="EMBL" id="DVMV01000009">
    <property type="protein sequence ID" value="HIU44853.1"/>
    <property type="molecule type" value="Genomic_DNA"/>
</dbReference>
<evidence type="ECO:0000256" key="1">
    <source>
        <dbReference type="SAM" id="SignalP"/>
    </source>
</evidence>
<gene>
    <name evidence="2" type="ORF">IAC52_00960</name>
</gene>
<name>A0A9D1LN02_9FIRM</name>
<reference evidence="2" key="2">
    <citation type="journal article" date="2021" name="PeerJ">
        <title>Extensive microbial diversity within the chicken gut microbiome revealed by metagenomics and culture.</title>
        <authorList>
            <person name="Gilroy R."/>
            <person name="Ravi A."/>
            <person name="Getino M."/>
            <person name="Pursley I."/>
            <person name="Horton D.L."/>
            <person name="Alikhan N.F."/>
            <person name="Baker D."/>
            <person name="Gharbi K."/>
            <person name="Hall N."/>
            <person name="Watson M."/>
            <person name="Adriaenssens E.M."/>
            <person name="Foster-Nyarko E."/>
            <person name="Jarju S."/>
            <person name="Secka A."/>
            <person name="Antonio M."/>
            <person name="Oren A."/>
            <person name="Chaudhuri R.R."/>
            <person name="La Ragione R."/>
            <person name="Hildebrand F."/>
            <person name="Pallen M.J."/>
        </authorList>
    </citation>
    <scope>NUCLEOTIDE SEQUENCE</scope>
    <source>
        <strain evidence="2">ChiGjej1B1-22543</strain>
    </source>
</reference>
<evidence type="ECO:0000313" key="3">
    <source>
        <dbReference type="Proteomes" id="UP000824070"/>
    </source>
</evidence>
<dbReference type="PROSITE" id="PS51257">
    <property type="entry name" value="PROKAR_LIPOPROTEIN"/>
    <property type="match status" value="1"/>
</dbReference>
<sequence>MINKKLTAMLLGVVGLGLAACGPTESEGSFTQKTDWKPTLVNLQVVGNTFGNWTPSPENPHFTLIEGTDPKVYELDLTFDSLTLEDGKSKIEFKFAFNDMWGGDLAFGALDPKSPAYSSFTSAALDKEGKPDPSGNLVPVEVGTYHFEYRYWYAMDSANYSAQFQVSKVTA</sequence>
<proteinExistence type="predicted"/>
<dbReference type="AlphaFoldDB" id="A0A9D1LN02"/>
<accession>A0A9D1LN02</accession>